<dbReference type="Proteomes" id="UP001300692">
    <property type="component" value="Unassembled WGS sequence"/>
</dbReference>
<dbReference type="InterPro" id="IPR050334">
    <property type="entry name" value="Molybdenum_import_ModC"/>
</dbReference>
<evidence type="ECO:0000256" key="1">
    <source>
        <dbReference type="ARBA" id="ARBA00022741"/>
    </source>
</evidence>
<organism evidence="4 5">
    <name type="scientific">Reichenbachiella ulvae</name>
    <dbReference type="NCBI Taxonomy" id="2980104"/>
    <lineage>
        <taxon>Bacteria</taxon>
        <taxon>Pseudomonadati</taxon>
        <taxon>Bacteroidota</taxon>
        <taxon>Cytophagia</taxon>
        <taxon>Cytophagales</taxon>
        <taxon>Reichenbachiellaceae</taxon>
        <taxon>Reichenbachiella</taxon>
    </lineage>
</organism>
<dbReference type="GO" id="GO:0005524">
    <property type="term" value="F:ATP binding"/>
    <property type="evidence" value="ECO:0007669"/>
    <property type="project" value="UniProtKB-KW"/>
</dbReference>
<keyword evidence="5" id="KW-1185">Reference proteome</keyword>
<dbReference type="InterPro" id="IPR017871">
    <property type="entry name" value="ABC_transporter-like_CS"/>
</dbReference>
<evidence type="ECO:0000313" key="5">
    <source>
        <dbReference type="Proteomes" id="UP001300692"/>
    </source>
</evidence>
<dbReference type="PANTHER" id="PTHR43514:SF4">
    <property type="entry name" value="ABC TRANSPORTER I FAMILY MEMBER 10"/>
    <property type="match status" value="1"/>
</dbReference>
<feature type="domain" description="ABC transporter" evidence="3">
    <location>
        <begin position="1"/>
        <end position="201"/>
    </location>
</feature>
<dbReference type="Pfam" id="PF00005">
    <property type="entry name" value="ABC_tran"/>
    <property type="match status" value="1"/>
</dbReference>
<evidence type="ECO:0000313" key="4">
    <source>
        <dbReference type="EMBL" id="MCV9386411.1"/>
    </source>
</evidence>
<dbReference type="InterPro" id="IPR003439">
    <property type="entry name" value="ABC_transporter-like_ATP-bd"/>
</dbReference>
<evidence type="ECO:0000259" key="3">
    <source>
        <dbReference type="PROSITE" id="PS50893"/>
    </source>
</evidence>
<dbReference type="PROSITE" id="PS50893">
    <property type="entry name" value="ABC_TRANSPORTER_2"/>
    <property type="match status" value="1"/>
</dbReference>
<dbReference type="SMART" id="SM00382">
    <property type="entry name" value="AAA"/>
    <property type="match status" value="1"/>
</dbReference>
<dbReference type="PANTHER" id="PTHR43514">
    <property type="entry name" value="ABC TRANSPORTER I FAMILY MEMBER 10"/>
    <property type="match status" value="1"/>
</dbReference>
<dbReference type="RefSeq" id="WP_264137202.1">
    <property type="nucleotide sequence ID" value="NZ_JAOYOD010000001.1"/>
</dbReference>
<dbReference type="SUPFAM" id="SSF52540">
    <property type="entry name" value="P-loop containing nucleoside triphosphate hydrolases"/>
    <property type="match status" value="1"/>
</dbReference>
<protein>
    <submittedName>
        <fullName evidence="4">ATP-binding cassette domain-containing protein</fullName>
    </submittedName>
</protein>
<dbReference type="Gene3D" id="3.40.50.300">
    <property type="entry name" value="P-loop containing nucleotide triphosphate hydrolases"/>
    <property type="match status" value="1"/>
</dbReference>
<keyword evidence="2 4" id="KW-0067">ATP-binding</keyword>
<evidence type="ECO:0000256" key="2">
    <source>
        <dbReference type="ARBA" id="ARBA00022840"/>
    </source>
</evidence>
<name>A0ABT3CRS2_9BACT</name>
<reference evidence="4 5" key="1">
    <citation type="submission" date="2022-10" db="EMBL/GenBank/DDBJ databases">
        <title>Comparative genomics and taxonomic characterization of three novel marine species of genus Reichenbachiella exhibiting antioxidant and polysaccharide degradation activities.</title>
        <authorList>
            <person name="Muhammad N."/>
            <person name="Lee Y.-J."/>
            <person name="Ko J."/>
            <person name="Kim S.-G."/>
        </authorList>
    </citation>
    <scope>NUCLEOTIDE SEQUENCE [LARGE SCALE GENOMIC DNA]</scope>
    <source>
        <strain evidence="4 5">ABR2-5</strain>
    </source>
</reference>
<dbReference type="InterPro" id="IPR003593">
    <property type="entry name" value="AAA+_ATPase"/>
</dbReference>
<comment type="caution">
    <text evidence="4">The sequence shown here is derived from an EMBL/GenBank/DDBJ whole genome shotgun (WGS) entry which is preliminary data.</text>
</comment>
<sequence>MLNVNIDMHFNGFETEARFSLEPGQTLGLFGPSGIGKSSLLHAIAGINHRYKGRIQFGSDPWDGDGKHLDVQKRDMSLMFQDYALFPNLNAEGNIRFNQSISNEEVDSIIEHLELRELLNRSVDDLSGGQKQRIALARLLAYDQSIWLLDEPFSAIHSDLKLRISQFIKNQIITKKKIVLISSHDMGDLKFFTNRILDMGD</sequence>
<dbReference type="PROSITE" id="PS00211">
    <property type="entry name" value="ABC_TRANSPORTER_1"/>
    <property type="match status" value="1"/>
</dbReference>
<keyword evidence="1" id="KW-0547">Nucleotide-binding</keyword>
<dbReference type="InterPro" id="IPR027417">
    <property type="entry name" value="P-loop_NTPase"/>
</dbReference>
<dbReference type="EMBL" id="JAOYOD010000001">
    <property type="protein sequence ID" value="MCV9386411.1"/>
    <property type="molecule type" value="Genomic_DNA"/>
</dbReference>
<proteinExistence type="predicted"/>
<accession>A0ABT3CRS2</accession>
<gene>
    <name evidence="4" type="ORF">N7U62_07035</name>
</gene>